<evidence type="ECO:0000313" key="10">
    <source>
        <dbReference type="Proteomes" id="UP000019678"/>
    </source>
</evidence>
<dbReference type="InterPro" id="IPR011009">
    <property type="entry name" value="Kinase-like_dom_sf"/>
</dbReference>
<dbReference type="InterPro" id="IPR017441">
    <property type="entry name" value="Protein_kinase_ATP_BS"/>
</dbReference>
<dbReference type="GO" id="GO:0004674">
    <property type="term" value="F:protein serine/threonine kinase activity"/>
    <property type="evidence" value="ECO:0007669"/>
    <property type="project" value="TreeGrafter"/>
</dbReference>
<proteinExistence type="predicted"/>
<gene>
    <name evidence="9" type="ORF">CAP_0371</name>
</gene>
<name>A0A017SVP6_9BACT</name>
<evidence type="ECO:0000256" key="7">
    <source>
        <dbReference type="SAM" id="Phobius"/>
    </source>
</evidence>
<keyword evidence="7" id="KW-0812">Transmembrane</keyword>
<dbReference type="STRING" id="1192034.CAP_0371"/>
<feature type="binding site" evidence="5">
    <location>
        <position position="35"/>
    </location>
    <ligand>
        <name>ATP</name>
        <dbReference type="ChEBI" id="CHEBI:30616"/>
    </ligand>
</feature>
<feature type="compositionally biased region" description="Gly residues" evidence="6">
    <location>
        <begin position="334"/>
        <end position="356"/>
    </location>
</feature>
<dbReference type="Proteomes" id="UP000019678">
    <property type="component" value="Unassembled WGS sequence"/>
</dbReference>
<evidence type="ECO:0000313" key="9">
    <source>
        <dbReference type="EMBL" id="EYF00680.1"/>
    </source>
</evidence>
<evidence type="ECO:0000259" key="8">
    <source>
        <dbReference type="PROSITE" id="PS50011"/>
    </source>
</evidence>
<dbReference type="EMBL" id="ASRX01000102">
    <property type="protein sequence ID" value="EYF00680.1"/>
    <property type="molecule type" value="Genomic_DNA"/>
</dbReference>
<keyword evidence="7" id="KW-1133">Transmembrane helix</keyword>
<dbReference type="InterPro" id="IPR008271">
    <property type="entry name" value="Ser/Thr_kinase_AS"/>
</dbReference>
<protein>
    <recommendedName>
        <fullName evidence="8">Protein kinase domain-containing protein</fullName>
    </recommendedName>
</protein>
<keyword evidence="2 5" id="KW-0547">Nucleotide-binding</keyword>
<feature type="domain" description="Protein kinase" evidence="8">
    <location>
        <begin position="6"/>
        <end position="272"/>
    </location>
</feature>
<sequence>MLNSRWRLARLVGEGGMGAVYEADGLRGEGKRAIKILHPEFMEDEQILQRFFAEAQAMQSLSHPNIAAAQEAARAEDGTPYLVMELLQGAALSAYLDQGTPMAAQQTVALIVEVLQALSMAHGRKIVHRDLKPDNLFLVRDSHGNLHAKVLDFGIAKVMDAAGGMGAKTRTGVLLGTPGYMSPEQIKNSKGVDLRSDLWSVGIILYEMLTCQSPFPADNEFGRLTVVLTSEHRPIEAVAPHLAAWSPFFRRALAKDAGQRFQSAEEMAQALLGMVRPASMAPPPGEHTHSMPSPMYGPQTAQGPQGRVSAVGPTAVVPAVVPTAGTHGAGMHGAGGHAAGMQGAGMQGAGGHGGGAPHVPTFPNHAPQHQSYAPPAPGHGPQHPSYMPPQPVITLQSGAGPVSTHVSAQMPPGMQGYPGQMPQVQVLTPPASPGVTVALWVVIVVGVVCLGLGFLLGALVAG</sequence>
<dbReference type="SMART" id="SM00220">
    <property type="entry name" value="S_TKc"/>
    <property type="match status" value="1"/>
</dbReference>
<keyword evidence="1" id="KW-0808">Transferase</keyword>
<keyword evidence="10" id="KW-1185">Reference proteome</keyword>
<dbReference type="AlphaFoldDB" id="A0A017SVP6"/>
<evidence type="ECO:0000256" key="3">
    <source>
        <dbReference type="ARBA" id="ARBA00022777"/>
    </source>
</evidence>
<evidence type="ECO:0000256" key="2">
    <source>
        <dbReference type="ARBA" id="ARBA00022741"/>
    </source>
</evidence>
<feature type="region of interest" description="Disordered" evidence="6">
    <location>
        <begin position="334"/>
        <end position="414"/>
    </location>
</feature>
<dbReference type="Pfam" id="PF00069">
    <property type="entry name" value="Pkinase"/>
    <property type="match status" value="1"/>
</dbReference>
<keyword evidence="4 5" id="KW-0067">ATP-binding</keyword>
<dbReference type="eggNOG" id="COG0515">
    <property type="taxonomic scope" value="Bacteria"/>
</dbReference>
<evidence type="ECO:0000256" key="6">
    <source>
        <dbReference type="SAM" id="MobiDB-lite"/>
    </source>
</evidence>
<accession>A0A017SVP6</accession>
<evidence type="ECO:0000256" key="1">
    <source>
        <dbReference type="ARBA" id="ARBA00022679"/>
    </source>
</evidence>
<dbReference type="Gene3D" id="1.10.510.10">
    <property type="entry name" value="Transferase(Phosphotransferase) domain 1"/>
    <property type="match status" value="1"/>
</dbReference>
<keyword evidence="3" id="KW-0418">Kinase</keyword>
<evidence type="ECO:0000256" key="5">
    <source>
        <dbReference type="PROSITE-ProRule" id="PRU10141"/>
    </source>
</evidence>
<dbReference type="Gene3D" id="3.30.200.20">
    <property type="entry name" value="Phosphorylase Kinase, domain 1"/>
    <property type="match status" value="1"/>
</dbReference>
<dbReference type="PROSITE" id="PS00108">
    <property type="entry name" value="PROTEIN_KINASE_ST"/>
    <property type="match status" value="1"/>
</dbReference>
<feature type="region of interest" description="Disordered" evidence="6">
    <location>
        <begin position="281"/>
        <end position="309"/>
    </location>
</feature>
<dbReference type="PANTHER" id="PTHR43289">
    <property type="entry name" value="MITOGEN-ACTIVATED PROTEIN KINASE KINASE KINASE 20-RELATED"/>
    <property type="match status" value="1"/>
</dbReference>
<dbReference type="PROSITE" id="PS50011">
    <property type="entry name" value="PROTEIN_KINASE_DOM"/>
    <property type="match status" value="1"/>
</dbReference>
<dbReference type="SUPFAM" id="SSF56112">
    <property type="entry name" value="Protein kinase-like (PK-like)"/>
    <property type="match status" value="1"/>
</dbReference>
<reference evidence="9 10" key="1">
    <citation type="submission" date="2013-05" db="EMBL/GenBank/DDBJ databases">
        <title>Genome assembly of Chondromyces apiculatus DSM 436.</title>
        <authorList>
            <person name="Sharma G."/>
            <person name="Khatri I."/>
            <person name="Kaur C."/>
            <person name="Mayilraj S."/>
            <person name="Subramanian S."/>
        </authorList>
    </citation>
    <scope>NUCLEOTIDE SEQUENCE [LARGE SCALE GENOMIC DNA]</scope>
    <source>
        <strain evidence="9 10">DSM 436</strain>
    </source>
</reference>
<keyword evidence="7" id="KW-0472">Membrane</keyword>
<organism evidence="9 10">
    <name type="scientific">Chondromyces apiculatus DSM 436</name>
    <dbReference type="NCBI Taxonomy" id="1192034"/>
    <lineage>
        <taxon>Bacteria</taxon>
        <taxon>Pseudomonadati</taxon>
        <taxon>Myxococcota</taxon>
        <taxon>Polyangia</taxon>
        <taxon>Polyangiales</taxon>
        <taxon>Polyangiaceae</taxon>
        <taxon>Chondromyces</taxon>
    </lineage>
</organism>
<dbReference type="InterPro" id="IPR000719">
    <property type="entry name" value="Prot_kinase_dom"/>
</dbReference>
<dbReference type="PROSITE" id="PS00107">
    <property type="entry name" value="PROTEIN_KINASE_ATP"/>
    <property type="match status" value="1"/>
</dbReference>
<dbReference type="CDD" id="cd14014">
    <property type="entry name" value="STKc_PknB_like"/>
    <property type="match status" value="1"/>
</dbReference>
<feature type="transmembrane region" description="Helical" evidence="7">
    <location>
        <begin position="437"/>
        <end position="461"/>
    </location>
</feature>
<dbReference type="GO" id="GO:0005524">
    <property type="term" value="F:ATP binding"/>
    <property type="evidence" value="ECO:0007669"/>
    <property type="project" value="UniProtKB-UniRule"/>
</dbReference>
<dbReference type="PANTHER" id="PTHR43289:SF34">
    <property type="entry name" value="SERINE_THREONINE-PROTEIN KINASE YBDM-RELATED"/>
    <property type="match status" value="1"/>
</dbReference>
<comment type="caution">
    <text evidence="9">The sequence shown here is derived from an EMBL/GenBank/DDBJ whole genome shotgun (WGS) entry which is preliminary data.</text>
</comment>
<evidence type="ECO:0000256" key="4">
    <source>
        <dbReference type="ARBA" id="ARBA00022840"/>
    </source>
</evidence>